<name>A0A7G7MK31_9PSEU</name>
<evidence type="ECO:0000313" key="2">
    <source>
        <dbReference type="Proteomes" id="UP000515728"/>
    </source>
</evidence>
<gene>
    <name evidence="1" type="ORF">H6H00_03745</name>
</gene>
<dbReference type="RefSeq" id="WP_185719970.1">
    <property type="nucleotide sequence ID" value="NZ_BAAAWI010000001.1"/>
</dbReference>
<dbReference type="KEGG" id="ppel:H6H00_03745"/>
<reference evidence="1 2" key="1">
    <citation type="submission" date="2020-08" db="EMBL/GenBank/DDBJ databases">
        <authorList>
            <person name="Mo P."/>
        </authorList>
    </citation>
    <scope>NUCLEOTIDE SEQUENCE [LARGE SCALE GENOMIC DNA]</scope>
    <source>
        <strain evidence="1 2">CGMCC 4.1532</strain>
    </source>
</reference>
<accession>A0A7G7MK31</accession>
<dbReference type="EMBL" id="CP060131">
    <property type="protein sequence ID" value="QNG53142.1"/>
    <property type="molecule type" value="Genomic_DNA"/>
</dbReference>
<protein>
    <submittedName>
        <fullName evidence="1">Uncharacterized protein</fullName>
    </submittedName>
</protein>
<dbReference type="Proteomes" id="UP000515728">
    <property type="component" value="Chromosome"/>
</dbReference>
<keyword evidence="2" id="KW-1185">Reference proteome</keyword>
<dbReference type="AlphaFoldDB" id="A0A7G7MK31"/>
<organism evidence="1 2">
    <name type="scientific">Pseudonocardia petroleophila</name>
    <dbReference type="NCBI Taxonomy" id="37331"/>
    <lineage>
        <taxon>Bacteria</taxon>
        <taxon>Bacillati</taxon>
        <taxon>Actinomycetota</taxon>
        <taxon>Actinomycetes</taxon>
        <taxon>Pseudonocardiales</taxon>
        <taxon>Pseudonocardiaceae</taxon>
        <taxon>Pseudonocardia</taxon>
    </lineage>
</organism>
<evidence type="ECO:0000313" key="1">
    <source>
        <dbReference type="EMBL" id="QNG53142.1"/>
    </source>
</evidence>
<proteinExistence type="predicted"/>
<sequence length="86" mass="9351">MTAHRPRSSDDWPDVLASLMTELDDCAAYVVTVTDHHTHEVDAYGPLAADQAVHEADVVLRGLRAEDLRSVSVRVVRLHAVVPPGA</sequence>